<dbReference type="Proteomes" id="UP000234275">
    <property type="component" value="Unassembled WGS sequence"/>
</dbReference>
<dbReference type="STRING" id="1392250.A0A2I2FZN4"/>
<keyword evidence="7" id="KW-0106">Calcium</keyword>
<keyword evidence="3" id="KW-0624">Polysaccharide degradation</keyword>
<dbReference type="AlphaFoldDB" id="A0A2I2FZN4"/>
<dbReference type="GO" id="GO:0030600">
    <property type="term" value="F:feruloyl esterase activity"/>
    <property type="evidence" value="ECO:0007669"/>
    <property type="project" value="UniProtKB-EC"/>
</dbReference>
<evidence type="ECO:0000256" key="7">
    <source>
        <dbReference type="ARBA" id="ARBA00022837"/>
    </source>
</evidence>
<dbReference type="InterPro" id="IPR011118">
    <property type="entry name" value="Tannase/feruloyl_esterase"/>
</dbReference>
<dbReference type="Pfam" id="PF07519">
    <property type="entry name" value="Tannase"/>
    <property type="match status" value="1"/>
</dbReference>
<evidence type="ECO:0000256" key="4">
    <source>
        <dbReference type="ARBA" id="ARBA00022723"/>
    </source>
</evidence>
<organism evidence="11 12">
    <name type="scientific">Aspergillus steynii IBT 23096</name>
    <dbReference type="NCBI Taxonomy" id="1392250"/>
    <lineage>
        <taxon>Eukaryota</taxon>
        <taxon>Fungi</taxon>
        <taxon>Dikarya</taxon>
        <taxon>Ascomycota</taxon>
        <taxon>Pezizomycotina</taxon>
        <taxon>Eurotiomycetes</taxon>
        <taxon>Eurotiomycetidae</taxon>
        <taxon>Eurotiales</taxon>
        <taxon>Aspergillaceae</taxon>
        <taxon>Aspergillus</taxon>
        <taxon>Aspergillus subgen. Circumdati</taxon>
    </lineage>
</organism>
<dbReference type="PANTHER" id="PTHR33938">
    <property type="entry name" value="FERULOYL ESTERASE B-RELATED"/>
    <property type="match status" value="1"/>
</dbReference>
<evidence type="ECO:0000256" key="9">
    <source>
        <dbReference type="ARBA" id="ARBA00034075"/>
    </source>
</evidence>
<dbReference type="PANTHER" id="PTHR33938:SF15">
    <property type="entry name" value="FERULOYL ESTERASE B-RELATED"/>
    <property type="match status" value="1"/>
</dbReference>
<keyword evidence="6 10" id="KW-0378">Hydrolase</keyword>
<evidence type="ECO:0000256" key="1">
    <source>
        <dbReference type="ARBA" id="ARBA00006249"/>
    </source>
</evidence>
<protein>
    <recommendedName>
        <fullName evidence="10">Carboxylic ester hydrolase</fullName>
        <ecNumber evidence="10">3.1.1.-</ecNumber>
    </recommendedName>
</protein>
<keyword evidence="5" id="KW-0732">Signal</keyword>
<evidence type="ECO:0000256" key="8">
    <source>
        <dbReference type="ARBA" id="ARBA00023157"/>
    </source>
</evidence>
<evidence type="ECO:0000313" key="11">
    <source>
        <dbReference type="EMBL" id="PLB46095.1"/>
    </source>
</evidence>
<evidence type="ECO:0000256" key="2">
    <source>
        <dbReference type="ARBA" id="ARBA00022487"/>
    </source>
</evidence>
<evidence type="ECO:0000256" key="5">
    <source>
        <dbReference type="ARBA" id="ARBA00022729"/>
    </source>
</evidence>
<evidence type="ECO:0000256" key="3">
    <source>
        <dbReference type="ARBA" id="ARBA00022651"/>
    </source>
</evidence>
<dbReference type="EMBL" id="MSFO01000007">
    <property type="protein sequence ID" value="PLB46095.1"/>
    <property type="molecule type" value="Genomic_DNA"/>
</dbReference>
<comment type="catalytic activity">
    <reaction evidence="9">
        <text>feruloyl-polysaccharide + H2O = ferulate + polysaccharide.</text>
        <dbReference type="EC" id="3.1.1.73"/>
    </reaction>
</comment>
<name>A0A2I2FZN4_9EURO</name>
<evidence type="ECO:0000313" key="12">
    <source>
        <dbReference type="Proteomes" id="UP000234275"/>
    </source>
</evidence>
<dbReference type="GeneID" id="36552314"/>
<gene>
    <name evidence="11" type="ORF">P170DRAFT_363850</name>
</gene>
<keyword evidence="2" id="KW-0719">Serine esterase</keyword>
<dbReference type="GO" id="GO:0045493">
    <property type="term" value="P:xylan catabolic process"/>
    <property type="evidence" value="ECO:0007669"/>
    <property type="project" value="UniProtKB-KW"/>
</dbReference>
<comment type="similarity">
    <text evidence="1 10">Belongs to the tannase family.</text>
</comment>
<dbReference type="Gene3D" id="3.40.50.1820">
    <property type="entry name" value="alpha/beta hydrolase"/>
    <property type="match status" value="1"/>
</dbReference>
<comment type="caution">
    <text evidence="11">The sequence shown here is derived from an EMBL/GenBank/DDBJ whole genome shotgun (WGS) entry which is preliminary data.</text>
</comment>
<keyword evidence="3" id="KW-0858">Xylan degradation</keyword>
<evidence type="ECO:0000256" key="6">
    <source>
        <dbReference type="ARBA" id="ARBA00022801"/>
    </source>
</evidence>
<keyword evidence="12" id="KW-1185">Reference proteome</keyword>
<proteinExistence type="inferred from homology"/>
<accession>A0A2I2FZN4</accession>
<dbReference type="GO" id="GO:0046872">
    <property type="term" value="F:metal ion binding"/>
    <property type="evidence" value="ECO:0007669"/>
    <property type="project" value="UniProtKB-KW"/>
</dbReference>
<reference evidence="11 12" key="1">
    <citation type="submission" date="2016-12" db="EMBL/GenBank/DDBJ databases">
        <title>The genomes of Aspergillus section Nigri reveals drivers in fungal speciation.</title>
        <authorList>
            <consortium name="DOE Joint Genome Institute"/>
            <person name="Vesth T.C."/>
            <person name="Nybo J."/>
            <person name="Theobald S."/>
            <person name="Brandl J."/>
            <person name="Frisvad J.C."/>
            <person name="Nielsen K.F."/>
            <person name="Lyhne E.K."/>
            <person name="Kogle M.E."/>
            <person name="Kuo A."/>
            <person name="Riley R."/>
            <person name="Clum A."/>
            <person name="Nolan M."/>
            <person name="Lipzen A."/>
            <person name="Salamov A."/>
            <person name="Henrissat B."/>
            <person name="Wiebenga A."/>
            <person name="De Vries R.P."/>
            <person name="Grigoriev I.V."/>
            <person name="Mortensen U.H."/>
            <person name="Andersen M.R."/>
            <person name="Baker S.E."/>
        </authorList>
    </citation>
    <scope>NUCLEOTIDE SEQUENCE [LARGE SCALE GENOMIC DNA]</scope>
    <source>
        <strain evidence="11 12">IBT 23096</strain>
    </source>
</reference>
<dbReference type="VEuPathDB" id="FungiDB:P170DRAFT_363850"/>
<dbReference type="OrthoDB" id="3039123at2759"/>
<dbReference type="InterPro" id="IPR029058">
    <property type="entry name" value="AB_hydrolase_fold"/>
</dbReference>
<dbReference type="SUPFAM" id="SSF53474">
    <property type="entry name" value="alpha/beta-Hydrolases"/>
    <property type="match status" value="1"/>
</dbReference>
<dbReference type="RefSeq" id="XP_024701397.1">
    <property type="nucleotide sequence ID" value="XM_024844614.1"/>
</dbReference>
<keyword evidence="4" id="KW-0479">Metal-binding</keyword>
<evidence type="ECO:0000256" key="10">
    <source>
        <dbReference type="RuleBase" id="RU361238"/>
    </source>
</evidence>
<dbReference type="EC" id="3.1.1.-" evidence="10"/>
<keyword evidence="8" id="KW-1015">Disulfide bond</keyword>
<keyword evidence="3" id="KW-0119">Carbohydrate metabolism</keyword>
<sequence>MNVSGTWNSIPFCRLQGSIPYPINNSVLFELWLPDNETYNGRYLSVGNGGFAGTVDTASLFKNLHKGFAVAGSDGGHRQSINDIDNGATSLPFLHDTQQTLAWIRNSIAYFTPSTKAITGMFYANTPEYIYYEGCSTGGAQGFAAAEFHPDLFDGIVASCPGNWYSHLMLSFLWGWKAADQAPLPQSTLDFIRSQVLDACDGLDGLEDGLIENPLACDFNIPSLPCPPDANTTTSEPCLTPSQLRTYTLISSGPIHPVTKKSLYPGFKPGSESDWTGQQGELAQDYAVPLFQNLISQSRSQSARNFTLPTAQSFNWTSHVALVDSEVSPVLDAISTDLSVFKNKGGKLLVTQGWSDPYNAPTWPMEHLARIEEVTSAGEGGQNKEEWMKLFMIPGGGHCGPSPHYPDIPSEVNTLETMINWVEKGISPRDMRASQTSDEDRTRKLCAWPLVARYKDNMTGGRWNWEEFECVDQ</sequence>